<evidence type="ECO:0000313" key="3">
    <source>
        <dbReference type="EMBL" id="PFH62712.1"/>
    </source>
</evidence>
<dbReference type="SUPFAM" id="SSF52821">
    <property type="entry name" value="Rhodanese/Cell cycle control phosphatase"/>
    <property type="match status" value="1"/>
</dbReference>
<dbReference type="GO" id="GO:0005739">
    <property type="term" value="C:mitochondrion"/>
    <property type="evidence" value="ECO:0007669"/>
    <property type="project" value="TreeGrafter"/>
</dbReference>
<evidence type="ECO:0000256" key="1">
    <source>
        <dbReference type="SAM" id="MobiDB-lite"/>
    </source>
</evidence>
<name>A0A2A9PPA6_OPHUN</name>
<dbReference type="EMBL" id="LAZP02000020">
    <property type="protein sequence ID" value="PFH62712.1"/>
    <property type="molecule type" value="Genomic_DNA"/>
</dbReference>
<dbReference type="GO" id="GO:0004792">
    <property type="term" value="F:thiosulfate-cyanide sulfurtransferase activity"/>
    <property type="evidence" value="ECO:0007669"/>
    <property type="project" value="TreeGrafter"/>
</dbReference>
<dbReference type="STRING" id="268505.A0A2A9PPA6"/>
<organism evidence="3 4">
    <name type="scientific">Ophiocordyceps unilateralis</name>
    <name type="common">Zombie-ant fungus</name>
    <name type="synonym">Torrubia unilateralis</name>
    <dbReference type="NCBI Taxonomy" id="268505"/>
    <lineage>
        <taxon>Eukaryota</taxon>
        <taxon>Fungi</taxon>
        <taxon>Dikarya</taxon>
        <taxon>Ascomycota</taxon>
        <taxon>Pezizomycotina</taxon>
        <taxon>Sordariomycetes</taxon>
        <taxon>Hypocreomycetidae</taxon>
        <taxon>Hypocreales</taxon>
        <taxon>Ophiocordycipitaceae</taxon>
        <taxon>Ophiocordyceps</taxon>
    </lineage>
</organism>
<dbReference type="SMART" id="SM00450">
    <property type="entry name" value="RHOD"/>
    <property type="match status" value="1"/>
</dbReference>
<dbReference type="PANTHER" id="PTHR44086">
    <property type="entry name" value="THIOSULFATE SULFURTRANSFERASE RDL2, MITOCHONDRIAL-RELATED"/>
    <property type="match status" value="1"/>
</dbReference>
<dbReference type="OrthoDB" id="566238at2759"/>
<feature type="domain" description="Rhodanese" evidence="2">
    <location>
        <begin position="110"/>
        <end position="215"/>
    </location>
</feature>
<dbReference type="PANTHER" id="PTHR44086:SF10">
    <property type="entry name" value="THIOSULFATE SULFURTRANSFERASE_RHODANESE-LIKE DOMAIN-CONTAINING PROTEIN 3"/>
    <property type="match status" value="1"/>
</dbReference>
<dbReference type="InterPro" id="IPR001763">
    <property type="entry name" value="Rhodanese-like_dom"/>
</dbReference>
<dbReference type="PROSITE" id="PS50206">
    <property type="entry name" value="RHODANESE_3"/>
    <property type="match status" value="1"/>
</dbReference>
<comment type="caution">
    <text evidence="3">The sequence shown here is derived from an EMBL/GenBank/DDBJ whole genome shotgun (WGS) entry which is preliminary data.</text>
</comment>
<dbReference type="Proteomes" id="UP000037136">
    <property type="component" value="Unassembled WGS sequence"/>
</dbReference>
<keyword evidence="4" id="KW-1185">Reference proteome</keyword>
<dbReference type="AlphaFoldDB" id="A0A2A9PPA6"/>
<reference evidence="3 4" key="1">
    <citation type="journal article" date="2015" name="BMC Genomics">
        <title>Gene expression during zombie ant biting behavior reflects the complexity underlying fungal parasitic behavioral manipulation.</title>
        <authorList>
            <person name="de Bekker C."/>
            <person name="Ohm R.A."/>
            <person name="Loreto R.G."/>
            <person name="Sebastian A."/>
            <person name="Albert I."/>
            <person name="Merrow M."/>
            <person name="Brachmann A."/>
            <person name="Hughes D.P."/>
        </authorList>
    </citation>
    <scope>NUCLEOTIDE SEQUENCE [LARGE SCALE GENOMIC DNA]</scope>
    <source>
        <strain evidence="3 4">SC16a</strain>
    </source>
</reference>
<accession>A0A2A9PPA6</accession>
<dbReference type="Gene3D" id="3.40.250.10">
    <property type="entry name" value="Rhodanese-like domain"/>
    <property type="match status" value="1"/>
</dbReference>
<evidence type="ECO:0000259" key="2">
    <source>
        <dbReference type="PROSITE" id="PS50206"/>
    </source>
</evidence>
<proteinExistence type="predicted"/>
<gene>
    <name evidence="3" type="ORF">XA68_12390</name>
</gene>
<feature type="region of interest" description="Disordered" evidence="1">
    <location>
        <begin position="89"/>
        <end position="109"/>
    </location>
</feature>
<reference evidence="3 4" key="2">
    <citation type="journal article" date="2017" name="Sci. Rep.">
        <title>Ant-infecting Ophiocordyceps genomes reveal a high diversity of potential behavioral manipulation genes and a possible major role for enterotoxins.</title>
        <authorList>
            <person name="de Bekker C."/>
            <person name="Ohm R.A."/>
            <person name="Evans H.C."/>
            <person name="Brachmann A."/>
            <person name="Hughes D.P."/>
        </authorList>
    </citation>
    <scope>NUCLEOTIDE SEQUENCE [LARGE SCALE GENOMIC DNA]</scope>
    <source>
        <strain evidence="3 4">SC16a</strain>
    </source>
</reference>
<protein>
    <recommendedName>
        <fullName evidence="2">Rhodanese domain-containing protein</fullName>
    </recommendedName>
</protein>
<dbReference type="InterPro" id="IPR036873">
    <property type="entry name" value="Rhodanese-like_dom_sf"/>
</dbReference>
<evidence type="ECO:0000313" key="4">
    <source>
        <dbReference type="Proteomes" id="UP000037136"/>
    </source>
</evidence>
<feature type="region of interest" description="Disordered" evidence="1">
    <location>
        <begin position="38"/>
        <end position="57"/>
    </location>
</feature>
<sequence length="242" mass="26881">MTPAGRALLLLRRRAIVTATNKASLPAAASHIKLLVDANPNPNPHQPPHQHAGHRKPVRWLSSEWGKLPASTPPSRIWSFEEVCDRLEEGDSVGPDSDGEKRSPPSRVEGEEDVYFVDVREKHELVKTGKIPGAINIPMSKAVEGRGCWRIGDNAFEENYGFRRPPRNAHVVFYCRAGVRAHAAAVMASEAGWKSVGEYPGSWLDWSKCGGTAERVFTDIDENKRWRPFVNDGNDEGDPRES</sequence>
<dbReference type="Pfam" id="PF00581">
    <property type="entry name" value="Rhodanese"/>
    <property type="match status" value="1"/>
</dbReference>